<keyword evidence="1" id="KW-0808">Transferase</keyword>
<dbReference type="Pfam" id="PF06962">
    <property type="entry name" value="rRNA_methylase"/>
    <property type="match status" value="1"/>
</dbReference>
<dbReference type="AlphaFoldDB" id="A0A4R3YQB7"/>
<reference evidence="1 2" key="1">
    <citation type="submission" date="2019-03" db="EMBL/GenBank/DDBJ databases">
        <title>Genomic Encyclopedia of Type Strains, Phase IV (KMG-IV): sequencing the most valuable type-strain genomes for metagenomic binning, comparative biology and taxonomic classification.</title>
        <authorList>
            <person name="Goeker M."/>
        </authorList>
    </citation>
    <scope>NUCLEOTIDE SEQUENCE [LARGE SCALE GENOMIC DNA]</scope>
    <source>
        <strain evidence="1 2">DSM 29487</strain>
    </source>
</reference>
<dbReference type="GO" id="GO:0008168">
    <property type="term" value="F:methyltransferase activity"/>
    <property type="evidence" value="ECO:0007669"/>
    <property type="project" value="UniProtKB-KW"/>
</dbReference>
<accession>A0A4R3YQB7</accession>
<dbReference type="GO" id="GO:0032259">
    <property type="term" value="P:methylation"/>
    <property type="evidence" value="ECO:0007669"/>
    <property type="project" value="UniProtKB-KW"/>
</dbReference>
<dbReference type="EMBL" id="SMCQ01000024">
    <property type="protein sequence ID" value="TCV93113.1"/>
    <property type="molecule type" value="Genomic_DNA"/>
</dbReference>
<proteinExistence type="predicted"/>
<dbReference type="GeneID" id="98916386"/>
<dbReference type="PANTHER" id="PTHR35276:SF1">
    <property type="entry name" value="TRNA (MNM(5)S(2)U34)-METHYLTRANSFERASE, CHLOROPLASTIC"/>
    <property type="match status" value="1"/>
</dbReference>
<dbReference type="SUPFAM" id="SSF53335">
    <property type="entry name" value="S-adenosyl-L-methionine-dependent methyltransferases"/>
    <property type="match status" value="1"/>
</dbReference>
<evidence type="ECO:0000313" key="1">
    <source>
        <dbReference type="EMBL" id="TCV93113.1"/>
    </source>
</evidence>
<dbReference type="PANTHER" id="PTHR35276">
    <property type="entry name" value="S-ADENOSYL-L-METHIONINE-DEPENDENT METHYLTRANSFERASES SUPERFAMILY PROTEIN"/>
    <property type="match status" value="1"/>
</dbReference>
<dbReference type="Gene3D" id="3.40.50.150">
    <property type="entry name" value="Vaccinia Virus protein VP39"/>
    <property type="match status" value="1"/>
</dbReference>
<dbReference type="InterPro" id="IPR029063">
    <property type="entry name" value="SAM-dependent_MTases_sf"/>
</dbReference>
<keyword evidence="2" id="KW-1185">Reference proteome</keyword>
<evidence type="ECO:0000313" key="2">
    <source>
        <dbReference type="Proteomes" id="UP000295515"/>
    </source>
</evidence>
<dbReference type="Proteomes" id="UP000295515">
    <property type="component" value="Unassembled WGS sequence"/>
</dbReference>
<name>A0A4R3YQB7_9FIRM</name>
<gene>
    <name evidence="1" type="ORF">EDD60_12434</name>
</gene>
<dbReference type="RefSeq" id="WP_066444605.1">
    <property type="nucleotide sequence ID" value="NZ_JANKBF010000021.1"/>
</dbReference>
<keyword evidence="1" id="KW-0489">Methyltransferase</keyword>
<comment type="caution">
    <text evidence="1">The sequence shown here is derived from an EMBL/GenBank/DDBJ whole genome shotgun (WGS) entry which is preliminary data.</text>
</comment>
<dbReference type="InterPro" id="IPR010719">
    <property type="entry name" value="MnmM_MeTrfase"/>
</dbReference>
<organism evidence="1 2">
    <name type="scientific">Longibaculum muris</name>
    <dbReference type="NCBI Taxonomy" id="1796628"/>
    <lineage>
        <taxon>Bacteria</taxon>
        <taxon>Bacillati</taxon>
        <taxon>Bacillota</taxon>
        <taxon>Erysipelotrichia</taxon>
        <taxon>Erysipelotrichales</taxon>
        <taxon>Coprobacillaceae</taxon>
        <taxon>Longibaculum</taxon>
    </lineage>
</organism>
<protein>
    <submittedName>
        <fullName evidence="1">Putative rRNA methylase</fullName>
    </submittedName>
</protein>
<sequence length="175" mass="20218">MLSMVDYVHERIQSYPKDLIGVDFTMGNGHDTVFLADYCSYVYAFDIQKEALEKTKQLLKEKNNVQLILDGHQNMDQYITSFDIGIFNLGYLPLADHHVTTLLKTTQMAIKKALASVQQVLFIVVYPGHEEGYKESLWIDDYVCQLDSHQWNVSSYKMLNKNQAPYVIEIQKKSV</sequence>